<protein>
    <submittedName>
        <fullName evidence="1">Uncharacterized protein</fullName>
    </submittedName>
</protein>
<dbReference type="Proteomes" id="UP000028582">
    <property type="component" value="Unassembled WGS sequence"/>
</dbReference>
<name>A0A081AZ24_PHYNI</name>
<dbReference type="AlphaFoldDB" id="A0A081AZ24"/>
<reference evidence="1 2" key="1">
    <citation type="submission" date="2013-11" db="EMBL/GenBank/DDBJ databases">
        <title>The Genome Sequence of Phytophthora parasitica P1976.</title>
        <authorList>
            <consortium name="The Broad Institute Genomics Platform"/>
            <person name="Russ C."/>
            <person name="Tyler B."/>
            <person name="Panabieres F."/>
            <person name="Shan W."/>
            <person name="Tripathy S."/>
            <person name="Grunwald N."/>
            <person name="Machado M."/>
            <person name="Johnson C.S."/>
            <person name="Walker B."/>
            <person name="Young S."/>
            <person name="Zeng Q."/>
            <person name="Gargeya S."/>
            <person name="Fitzgerald M."/>
            <person name="Haas B."/>
            <person name="Abouelleil A."/>
            <person name="Allen A.W."/>
            <person name="Alvarado L."/>
            <person name="Arachchi H.M."/>
            <person name="Berlin A.M."/>
            <person name="Chapman S.B."/>
            <person name="Gainer-Dewar J."/>
            <person name="Goldberg J."/>
            <person name="Griggs A."/>
            <person name="Gujja S."/>
            <person name="Hansen M."/>
            <person name="Howarth C."/>
            <person name="Imamovic A."/>
            <person name="Ireland A."/>
            <person name="Larimer J."/>
            <person name="McCowan C."/>
            <person name="Murphy C."/>
            <person name="Pearson M."/>
            <person name="Poon T.W."/>
            <person name="Priest M."/>
            <person name="Roberts A."/>
            <person name="Saif S."/>
            <person name="Shea T."/>
            <person name="Sisk P."/>
            <person name="Sykes S."/>
            <person name="Wortman J."/>
            <person name="Nusbaum C."/>
            <person name="Birren B."/>
        </authorList>
    </citation>
    <scope>NUCLEOTIDE SEQUENCE [LARGE SCALE GENOMIC DNA]</scope>
    <source>
        <strain evidence="1 2">P1976</strain>
    </source>
</reference>
<evidence type="ECO:0000313" key="2">
    <source>
        <dbReference type="Proteomes" id="UP000028582"/>
    </source>
</evidence>
<organism evidence="1 2">
    <name type="scientific">Phytophthora nicotianae P1976</name>
    <dbReference type="NCBI Taxonomy" id="1317066"/>
    <lineage>
        <taxon>Eukaryota</taxon>
        <taxon>Sar</taxon>
        <taxon>Stramenopiles</taxon>
        <taxon>Oomycota</taxon>
        <taxon>Peronosporomycetes</taxon>
        <taxon>Peronosporales</taxon>
        <taxon>Peronosporaceae</taxon>
        <taxon>Phytophthora</taxon>
    </lineage>
</organism>
<dbReference type="EMBL" id="ANJA01000357">
    <property type="protein sequence ID" value="ETO84135.1"/>
    <property type="molecule type" value="Genomic_DNA"/>
</dbReference>
<evidence type="ECO:0000313" key="1">
    <source>
        <dbReference type="EMBL" id="ETO84135.1"/>
    </source>
</evidence>
<gene>
    <name evidence="1" type="ORF">F444_01923</name>
</gene>
<proteinExistence type="predicted"/>
<comment type="caution">
    <text evidence="1">The sequence shown here is derived from an EMBL/GenBank/DDBJ whole genome shotgun (WGS) entry which is preliminary data.</text>
</comment>
<sequence length="123" mass="13471">MYDVAIPRAGRNTRQRQACVHDSAAGWCCVARNECVLIVQVVALVSSPLAMLASRWTGVATTTWSSVRWIFKLTSSKDLRGTAKTGIVSSPSPRATNNCAKFKLEAAEAIHPLVLLEPRRYNV</sequence>
<accession>A0A081AZ24</accession>